<dbReference type="AlphaFoldDB" id="A0A9D4T1S9"/>
<protein>
    <submittedName>
        <fullName evidence="2">Uncharacterized protein</fullName>
    </submittedName>
</protein>
<reference evidence="2" key="2">
    <citation type="submission" date="2021-09" db="EMBL/GenBank/DDBJ databases">
        <authorList>
            <person name="Jia N."/>
            <person name="Wang J."/>
            <person name="Shi W."/>
            <person name="Du L."/>
            <person name="Sun Y."/>
            <person name="Zhan W."/>
            <person name="Jiang J."/>
            <person name="Wang Q."/>
            <person name="Zhang B."/>
            <person name="Ji P."/>
            <person name="Sakyi L.B."/>
            <person name="Cui X."/>
            <person name="Yuan T."/>
            <person name="Jiang B."/>
            <person name="Yang W."/>
            <person name="Lam T.T.-Y."/>
            <person name="Chang Q."/>
            <person name="Ding S."/>
            <person name="Wang X."/>
            <person name="Zhu J."/>
            <person name="Ruan X."/>
            <person name="Zhao L."/>
            <person name="Wei J."/>
            <person name="Que T."/>
            <person name="Du C."/>
            <person name="Cheng J."/>
            <person name="Dai P."/>
            <person name="Han X."/>
            <person name="Huang E."/>
            <person name="Gao Y."/>
            <person name="Liu J."/>
            <person name="Shao H."/>
            <person name="Ye R."/>
            <person name="Li L."/>
            <person name="Wei W."/>
            <person name="Wang X."/>
            <person name="Wang C."/>
            <person name="Huo Q."/>
            <person name="Li W."/>
            <person name="Guo W."/>
            <person name="Chen H."/>
            <person name="Chen S."/>
            <person name="Zhou L."/>
            <person name="Zhou L."/>
            <person name="Ni X."/>
            <person name="Tian J."/>
            <person name="Zhou Y."/>
            <person name="Sheng Y."/>
            <person name="Liu T."/>
            <person name="Pan Y."/>
            <person name="Xia L."/>
            <person name="Li J."/>
            <person name="Zhao F."/>
            <person name="Cao W."/>
        </authorList>
    </citation>
    <scope>NUCLEOTIDE SEQUENCE</scope>
    <source>
        <strain evidence="2">Rsan-2018</strain>
        <tissue evidence="2">Larvae</tissue>
    </source>
</reference>
<accession>A0A9D4T1S9</accession>
<feature type="compositionally biased region" description="Basic and acidic residues" evidence="1">
    <location>
        <begin position="39"/>
        <end position="64"/>
    </location>
</feature>
<comment type="caution">
    <text evidence="2">The sequence shown here is derived from an EMBL/GenBank/DDBJ whole genome shotgun (WGS) entry which is preliminary data.</text>
</comment>
<proteinExistence type="predicted"/>
<sequence>MEGGIDPGIYPECAWYTWSSAACRGVSRKPDGAVADTPSARRRERVTEPLERFSPRQDLSSHEQNKRFQMLETVAVMEDLRSERPSGLDAYHVAGCPRNQFVKVWDLYVVIGSGSVDPSVSFHAVPRDEPRRSRWLNAVPMIGRQKELKKPVALGVPQKGLLTRSAVPSLLAPSFPPQVPSQEQTSVS</sequence>
<organism evidence="2 3">
    <name type="scientific">Rhipicephalus sanguineus</name>
    <name type="common">Brown dog tick</name>
    <name type="synonym">Ixodes sanguineus</name>
    <dbReference type="NCBI Taxonomy" id="34632"/>
    <lineage>
        <taxon>Eukaryota</taxon>
        <taxon>Metazoa</taxon>
        <taxon>Ecdysozoa</taxon>
        <taxon>Arthropoda</taxon>
        <taxon>Chelicerata</taxon>
        <taxon>Arachnida</taxon>
        <taxon>Acari</taxon>
        <taxon>Parasitiformes</taxon>
        <taxon>Ixodida</taxon>
        <taxon>Ixodoidea</taxon>
        <taxon>Ixodidae</taxon>
        <taxon>Rhipicephalinae</taxon>
        <taxon>Rhipicephalus</taxon>
        <taxon>Rhipicephalus</taxon>
    </lineage>
</organism>
<evidence type="ECO:0000313" key="2">
    <source>
        <dbReference type="EMBL" id="KAH7963508.1"/>
    </source>
</evidence>
<name>A0A9D4T1S9_RHISA</name>
<dbReference type="EMBL" id="JABSTV010001249">
    <property type="protein sequence ID" value="KAH7963508.1"/>
    <property type="molecule type" value="Genomic_DNA"/>
</dbReference>
<reference evidence="2" key="1">
    <citation type="journal article" date="2020" name="Cell">
        <title>Large-Scale Comparative Analyses of Tick Genomes Elucidate Their Genetic Diversity and Vector Capacities.</title>
        <authorList>
            <consortium name="Tick Genome and Microbiome Consortium (TIGMIC)"/>
            <person name="Jia N."/>
            <person name="Wang J."/>
            <person name="Shi W."/>
            <person name="Du L."/>
            <person name="Sun Y."/>
            <person name="Zhan W."/>
            <person name="Jiang J.F."/>
            <person name="Wang Q."/>
            <person name="Zhang B."/>
            <person name="Ji P."/>
            <person name="Bell-Sakyi L."/>
            <person name="Cui X.M."/>
            <person name="Yuan T.T."/>
            <person name="Jiang B.G."/>
            <person name="Yang W.F."/>
            <person name="Lam T.T."/>
            <person name="Chang Q.C."/>
            <person name="Ding S.J."/>
            <person name="Wang X.J."/>
            <person name="Zhu J.G."/>
            <person name="Ruan X.D."/>
            <person name="Zhao L."/>
            <person name="Wei J.T."/>
            <person name="Ye R.Z."/>
            <person name="Que T.C."/>
            <person name="Du C.H."/>
            <person name="Zhou Y.H."/>
            <person name="Cheng J.X."/>
            <person name="Dai P.F."/>
            <person name="Guo W.B."/>
            <person name="Han X.H."/>
            <person name="Huang E.J."/>
            <person name="Li L.F."/>
            <person name="Wei W."/>
            <person name="Gao Y.C."/>
            <person name="Liu J.Z."/>
            <person name="Shao H.Z."/>
            <person name="Wang X."/>
            <person name="Wang C.C."/>
            <person name="Yang T.C."/>
            <person name="Huo Q.B."/>
            <person name="Li W."/>
            <person name="Chen H.Y."/>
            <person name="Chen S.E."/>
            <person name="Zhou L.G."/>
            <person name="Ni X.B."/>
            <person name="Tian J.H."/>
            <person name="Sheng Y."/>
            <person name="Liu T."/>
            <person name="Pan Y.S."/>
            <person name="Xia L.Y."/>
            <person name="Li J."/>
            <person name="Zhao F."/>
            <person name="Cao W.C."/>
        </authorList>
    </citation>
    <scope>NUCLEOTIDE SEQUENCE</scope>
    <source>
        <strain evidence="2">Rsan-2018</strain>
    </source>
</reference>
<keyword evidence="3" id="KW-1185">Reference proteome</keyword>
<feature type="region of interest" description="Disordered" evidence="1">
    <location>
        <begin position="27"/>
        <end position="64"/>
    </location>
</feature>
<dbReference type="Proteomes" id="UP000821837">
    <property type="component" value="Chromosome 3"/>
</dbReference>
<gene>
    <name evidence="2" type="ORF">HPB52_021275</name>
</gene>
<evidence type="ECO:0000256" key="1">
    <source>
        <dbReference type="SAM" id="MobiDB-lite"/>
    </source>
</evidence>
<evidence type="ECO:0000313" key="3">
    <source>
        <dbReference type="Proteomes" id="UP000821837"/>
    </source>
</evidence>